<keyword evidence="4" id="KW-1185">Reference proteome</keyword>
<evidence type="ECO:0000313" key="4">
    <source>
        <dbReference type="Proteomes" id="UP000263377"/>
    </source>
</evidence>
<feature type="region of interest" description="Disordered" evidence="1">
    <location>
        <begin position="30"/>
        <end position="89"/>
    </location>
</feature>
<evidence type="ECO:0000313" key="3">
    <source>
        <dbReference type="EMBL" id="RGD61016.1"/>
    </source>
</evidence>
<dbReference type="AlphaFoldDB" id="A0A372ZYP9"/>
<sequence length="235" mass="23039">MKPIRSSRRALALASLAAVGALTLTACNDDASSSDTAKTPPATGAPATQAASPSTAATTPAASGSASVPAGGAGSGSATAPAPTGSAPAAGTTLKLGDAATVPFSSGSTKGTIALAVTSIEKGDPADLAPLNLGDKAKGLVPYYIHYKVTNAGGTDLSYTSVSHMKGLLADGTEAQELMVIGSFAKCKSESLPKGFTNGQSATSCAVAMSPEASKVAGAEYWGEPYTLGKGLNWK</sequence>
<dbReference type="Proteomes" id="UP000263377">
    <property type="component" value="Unassembled WGS sequence"/>
</dbReference>
<feature type="compositionally biased region" description="Low complexity" evidence="1">
    <location>
        <begin position="36"/>
        <end position="89"/>
    </location>
</feature>
<dbReference type="PROSITE" id="PS51257">
    <property type="entry name" value="PROKAR_LIPOPROTEIN"/>
    <property type="match status" value="1"/>
</dbReference>
<dbReference type="RefSeq" id="WP_117489189.1">
    <property type="nucleotide sequence ID" value="NZ_QVIG01000001.1"/>
</dbReference>
<keyword evidence="2" id="KW-0732">Signal</keyword>
<accession>A0A372ZYP9</accession>
<name>A0A372ZYP9_9ACTN</name>
<dbReference type="EMBL" id="QVIG01000001">
    <property type="protein sequence ID" value="RGD61016.1"/>
    <property type="molecule type" value="Genomic_DNA"/>
</dbReference>
<feature type="chain" id="PRO_5039295734" description="DUF4352 domain-containing protein" evidence="2">
    <location>
        <begin position="27"/>
        <end position="235"/>
    </location>
</feature>
<evidence type="ECO:0000256" key="2">
    <source>
        <dbReference type="SAM" id="SignalP"/>
    </source>
</evidence>
<evidence type="ECO:0008006" key="5">
    <source>
        <dbReference type="Google" id="ProtNLM"/>
    </source>
</evidence>
<evidence type="ECO:0000256" key="1">
    <source>
        <dbReference type="SAM" id="MobiDB-lite"/>
    </source>
</evidence>
<organism evidence="3 4">
    <name type="scientific">Kitasatospora xanthocidica</name>
    <dbReference type="NCBI Taxonomy" id="83382"/>
    <lineage>
        <taxon>Bacteria</taxon>
        <taxon>Bacillati</taxon>
        <taxon>Actinomycetota</taxon>
        <taxon>Actinomycetes</taxon>
        <taxon>Kitasatosporales</taxon>
        <taxon>Streptomycetaceae</taxon>
        <taxon>Kitasatospora</taxon>
    </lineage>
</organism>
<feature type="signal peptide" evidence="2">
    <location>
        <begin position="1"/>
        <end position="26"/>
    </location>
</feature>
<gene>
    <name evidence="3" type="ORF">DR950_27510</name>
</gene>
<proteinExistence type="predicted"/>
<reference evidence="3 4" key="1">
    <citation type="submission" date="2018-08" db="EMBL/GenBank/DDBJ databases">
        <title>Diversity &amp; Physiological Properties of Lignin-Decomposing Actinobacteria from Soil.</title>
        <authorList>
            <person name="Roh S.G."/>
            <person name="Kim S.B."/>
        </authorList>
    </citation>
    <scope>NUCLEOTIDE SEQUENCE [LARGE SCALE GENOMIC DNA]</scope>
    <source>
        <strain evidence="3 4">MMS17-GH009</strain>
    </source>
</reference>
<protein>
    <recommendedName>
        <fullName evidence="5">DUF4352 domain-containing protein</fullName>
    </recommendedName>
</protein>
<comment type="caution">
    <text evidence="3">The sequence shown here is derived from an EMBL/GenBank/DDBJ whole genome shotgun (WGS) entry which is preliminary data.</text>
</comment>